<dbReference type="Proteomes" id="UP000034324">
    <property type="component" value="Unassembled WGS sequence"/>
</dbReference>
<feature type="domain" description="LytR/CpsA/Psr regulator C-terminal" evidence="1">
    <location>
        <begin position="243"/>
        <end position="327"/>
    </location>
</feature>
<comment type="caution">
    <text evidence="2">The sequence shown here is derived from an EMBL/GenBank/DDBJ whole genome shotgun (WGS) entry which is preliminary data.</text>
</comment>
<reference evidence="2 3" key="1">
    <citation type="journal article" date="2015" name="Nature">
        <title>rRNA introns, odd ribosomes, and small enigmatic genomes across a large radiation of phyla.</title>
        <authorList>
            <person name="Brown C.T."/>
            <person name="Hug L.A."/>
            <person name="Thomas B.C."/>
            <person name="Sharon I."/>
            <person name="Castelle C.J."/>
            <person name="Singh A."/>
            <person name="Wilkins M.J."/>
            <person name="Williams K.H."/>
            <person name="Banfield J.F."/>
        </authorList>
    </citation>
    <scope>NUCLEOTIDE SEQUENCE [LARGE SCALE GENOMIC DNA]</scope>
</reference>
<dbReference type="PANTHER" id="PTHR33392">
    <property type="entry name" value="POLYISOPRENYL-TEICHOIC ACID--PEPTIDOGLYCAN TEICHOIC ACID TRANSFERASE TAGU"/>
    <property type="match status" value="1"/>
</dbReference>
<proteinExistence type="predicted"/>
<dbReference type="EMBL" id="LBVC01000051">
    <property type="protein sequence ID" value="KKQ77023.1"/>
    <property type="molecule type" value="Genomic_DNA"/>
</dbReference>
<dbReference type="Gene3D" id="3.30.420.590">
    <property type="match status" value="1"/>
</dbReference>
<evidence type="ECO:0000313" key="2">
    <source>
        <dbReference type="EMBL" id="KKQ77023.1"/>
    </source>
</evidence>
<dbReference type="AlphaFoldDB" id="A0A0G0KBI5"/>
<accession>A0A0G0KBI5</accession>
<sequence length="333" mass="37204">MPKWKLVQSSRKQKKKIKLALLTVVFLGLLFLAGGLSNLTKTLTSPWQLAVEKKNFRWDGSYNINVVFKGVSVSLVGFNPVSKKITIIKIPNQTYLDVQGGFGKWQIRSVYDLGQSGAGGAEMLERTITSFFGVPVQGFIQLKGDFAEKEAEDFIYWIRQNPANIFLALNNTKSDLSPLELINLNLSLFQVRFDKVNSINPETLALDKSSLPDQTEVLIGDPVRIDSISQALVDDNVLKEHKTVAVFNATDRPLIAQKAARIITNLGGNVIQISNTSLRQDKTRIWGEQSQTLKRLTQIFSCCDKIEPQLEGISSRAQINVILGEDFFFRLGN</sequence>
<evidence type="ECO:0000313" key="3">
    <source>
        <dbReference type="Proteomes" id="UP000034324"/>
    </source>
</evidence>
<dbReference type="PANTHER" id="PTHR33392:SF6">
    <property type="entry name" value="POLYISOPRENYL-TEICHOIC ACID--PEPTIDOGLYCAN TEICHOIC ACID TRANSFERASE TAGU"/>
    <property type="match status" value="1"/>
</dbReference>
<gene>
    <name evidence="2" type="ORF">US99_C0051G0003</name>
</gene>
<protein>
    <recommendedName>
        <fullName evidence="1">LytR/CpsA/Psr regulator C-terminal domain-containing protein</fullName>
    </recommendedName>
</protein>
<dbReference type="InterPro" id="IPR050922">
    <property type="entry name" value="LytR/CpsA/Psr_CW_biosynth"/>
</dbReference>
<dbReference type="Pfam" id="PF13399">
    <property type="entry name" value="LytR_C"/>
    <property type="match status" value="1"/>
</dbReference>
<dbReference type="InterPro" id="IPR027381">
    <property type="entry name" value="LytR/CpsA/Psr_C"/>
</dbReference>
<organism evidence="2 3">
    <name type="scientific">Candidatus Daviesbacteria bacterium GW2011_GWF2_38_6</name>
    <dbReference type="NCBI Taxonomy" id="1618432"/>
    <lineage>
        <taxon>Bacteria</taxon>
        <taxon>Candidatus Daviesiibacteriota</taxon>
    </lineage>
</organism>
<name>A0A0G0KBI5_9BACT</name>
<evidence type="ECO:0000259" key="1">
    <source>
        <dbReference type="Pfam" id="PF13399"/>
    </source>
</evidence>